<dbReference type="GO" id="GO:0005739">
    <property type="term" value="C:mitochondrion"/>
    <property type="evidence" value="ECO:0007669"/>
    <property type="project" value="TreeGrafter"/>
</dbReference>
<reference evidence="3" key="1">
    <citation type="submission" date="2021-12" db="EMBL/GenBank/DDBJ databases">
        <authorList>
            <person name="King R."/>
        </authorList>
    </citation>
    <scope>NUCLEOTIDE SEQUENCE</scope>
</reference>
<name>A0A9P0EXC5_BEMTA</name>
<dbReference type="Pfam" id="PF00561">
    <property type="entry name" value="Abhydrolase_1"/>
    <property type="match status" value="1"/>
</dbReference>
<dbReference type="GO" id="GO:0006654">
    <property type="term" value="P:phosphatidic acid biosynthetic process"/>
    <property type="evidence" value="ECO:0007669"/>
    <property type="project" value="TreeGrafter"/>
</dbReference>
<dbReference type="PANTHER" id="PTHR42886:SF29">
    <property type="entry name" value="PUMMELIG, ISOFORM A"/>
    <property type="match status" value="1"/>
</dbReference>
<evidence type="ECO:0000256" key="1">
    <source>
        <dbReference type="ARBA" id="ARBA00038097"/>
    </source>
</evidence>
<feature type="domain" description="AB hydrolase-1" evidence="2">
    <location>
        <begin position="75"/>
        <end position="155"/>
    </location>
</feature>
<gene>
    <name evidence="3" type="ORF">BEMITA_LOCUS2604</name>
</gene>
<dbReference type="SUPFAM" id="SSF53474">
    <property type="entry name" value="alpha/beta-Hydrolases"/>
    <property type="match status" value="1"/>
</dbReference>
<proteinExistence type="inferred from homology"/>
<dbReference type="InterPro" id="IPR029058">
    <property type="entry name" value="AB_hydrolase_fold"/>
</dbReference>
<dbReference type="InterPro" id="IPR000073">
    <property type="entry name" value="AB_hydrolase_1"/>
</dbReference>
<dbReference type="Gene3D" id="3.40.50.1820">
    <property type="entry name" value="alpha/beta hydrolase"/>
    <property type="match status" value="2"/>
</dbReference>
<evidence type="ECO:0000313" key="3">
    <source>
        <dbReference type="EMBL" id="CAH0383131.1"/>
    </source>
</evidence>
<dbReference type="GO" id="GO:0055088">
    <property type="term" value="P:lipid homeostasis"/>
    <property type="evidence" value="ECO:0007669"/>
    <property type="project" value="TreeGrafter"/>
</dbReference>
<comment type="similarity">
    <text evidence="1">Belongs to the peptidase S33 family. ABHD4/ABHD5 subfamily.</text>
</comment>
<dbReference type="GO" id="GO:0052689">
    <property type="term" value="F:carboxylic ester hydrolase activity"/>
    <property type="evidence" value="ECO:0007669"/>
    <property type="project" value="TreeGrafter"/>
</dbReference>
<dbReference type="AlphaFoldDB" id="A0A9P0EXC5"/>
<dbReference type="PANTHER" id="PTHR42886">
    <property type="entry name" value="RE40534P-RELATED"/>
    <property type="match status" value="1"/>
</dbReference>
<dbReference type="Proteomes" id="UP001152759">
    <property type="component" value="Chromosome 10"/>
</dbReference>
<organism evidence="3 4">
    <name type="scientific">Bemisia tabaci</name>
    <name type="common">Sweetpotato whitefly</name>
    <name type="synonym">Aleurodes tabaci</name>
    <dbReference type="NCBI Taxonomy" id="7038"/>
    <lineage>
        <taxon>Eukaryota</taxon>
        <taxon>Metazoa</taxon>
        <taxon>Ecdysozoa</taxon>
        <taxon>Arthropoda</taxon>
        <taxon>Hexapoda</taxon>
        <taxon>Insecta</taxon>
        <taxon>Pterygota</taxon>
        <taxon>Neoptera</taxon>
        <taxon>Paraneoptera</taxon>
        <taxon>Hemiptera</taxon>
        <taxon>Sternorrhyncha</taxon>
        <taxon>Aleyrodoidea</taxon>
        <taxon>Aleyrodidae</taxon>
        <taxon>Aleyrodinae</taxon>
        <taxon>Bemisia</taxon>
    </lineage>
</organism>
<dbReference type="GO" id="GO:0005811">
    <property type="term" value="C:lipid droplet"/>
    <property type="evidence" value="ECO:0007669"/>
    <property type="project" value="TreeGrafter"/>
</dbReference>
<accession>A0A9P0EXC5</accession>
<dbReference type="GO" id="GO:0042171">
    <property type="term" value="F:lysophosphatidic acid acyltransferase activity"/>
    <property type="evidence" value="ECO:0007669"/>
    <property type="project" value="TreeGrafter"/>
</dbReference>
<keyword evidence="4" id="KW-1185">Reference proteome</keyword>
<sequence length="340" mass="38133">MAGSGDQVVPYSASWFWGWFSWSPMSSTLLRTAEKKILSCLKTPYRGWYVDIGSVVGKSDKIWTISLNTESKKTPIVLLHGLGGGVAIWCLNLDALAATRPVYAIDLLGFGRSSRPTFSSNAEVAETQLVNSVEEWRQEMGLEKIILLGHSLGGFWQHPDPWGFPEKPKDPPKWNAPLWARAIASMVQPLNPLWAVRFAGPFGPWLIQKVRPDLSRKFAPVLEDEDTSVVSSYIFQCNAQSPTGESAFHTMMDGFGWAKNPMIRRVDDLKESVPITLLYGSRSWVDKSPGEKIRENRSKDAYVDIQMVQGAGHHVYADKYELFNKYVIEACQKVDESDDS</sequence>
<evidence type="ECO:0000313" key="4">
    <source>
        <dbReference type="Proteomes" id="UP001152759"/>
    </source>
</evidence>
<dbReference type="EMBL" id="OU963871">
    <property type="protein sequence ID" value="CAH0383131.1"/>
    <property type="molecule type" value="Genomic_DNA"/>
</dbReference>
<protein>
    <recommendedName>
        <fullName evidence="2">AB hydrolase-1 domain-containing protein</fullName>
    </recommendedName>
</protein>
<evidence type="ECO:0000259" key="2">
    <source>
        <dbReference type="Pfam" id="PF00561"/>
    </source>
</evidence>